<dbReference type="PANTHER" id="PTHR47506">
    <property type="entry name" value="TRANSCRIPTIONAL REGULATORY PROTEIN"/>
    <property type="match status" value="1"/>
</dbReference>
<keyword evidence="7" id="KW-1185">Reference proteome</keyword>
<dbReference type="Pfam" id="PF21993">
    <property type="entry name" value="TetR_C_13_2"/>
    <property type="match status" value="1"/>
</dbReference>
<dbReference type="InterPro" id="IPR036271">
    <property type="entry name" value="Tet_transcr_reg_TetR-rel_C_sf"/>
</dbReference>
<evidence type="ECO:0000313" key="7">
    <source>
        <dbReference type="Proteomes" id="UP001055336"/>
    </source>
</evidence>
<name>A0ABY3VQ07_9MYCO</name>
<dbReference type="Gene3D" id="1.10.357.10">
    <property type="entry name" value="Tetracycline Repressor, domain 2"/>
    <property type="match status" value="1"/>
</dbReference>
<dbReference type="SUPFAM" id="SSF48498">
    <property type="entry name" value="Tetracyclin repressor-like, C-terminal domain"/>
    <property type="match status" value="1"/>
</dbReference>
<accession>A0ABY3VQ07</accession>
<dbReference type="PRINTS" id="PR00455">
    <property type="entry name" value="HTHTETR"/>
</dbReference>
<keyword evidence="1" id="KW-0805">Transcription regulation</keyword>
<evidence type="ECO:0000256" key="2">
    <source>
        <dbReference type="ARBA" id="ARBA00023125"/>
    </source>
</evidence>
<evidence type="ECO:0000313" key="6">
    <source>
        <dbReference type="EMBL" id="UMB69573.1"/>
    </source>
</evidence>
<sequence>MGDTAERLMDLAESRIREAGYNSYSFRDLAAELGIKSSSVHWHFPTKSALTAAVMRRYTDRVLAAVDDATARGVGAVAAYHDVFRTTLRADGFICLGGALGAETGALPPEVADAAHDFFERITADLARRIGGRAAKARAHSVIATLEGAMILARALGDTAAFDRATASLLT</sequence>
<dbReference type="InterPro" id="IPR009057">
    <property type="entry name" value="Homeodomain-like_sf"/>
</dbReference>
<keyword evidence="2 4" id="KW-0238">DNA-binding</keyword>
<dbReference type="InterPro" id="IPR001647">
    <property type="entry name" value="HTH_TetR"/>
</dbReference>
<dbReference type="Proteomes" id="UP001055336">
    <property type="component" value="Chromosome"/>
</dbReference>
<evidence type="ECO:0000259" key="5">
    <source>
        <dbReference type="PROSITE" id="PS50977"/>
    </source>
</evidence>
<dbReference type="RefSeq" id="WP_240261305.1">
    <property type="nucleotide sequence ID" value="NZ_CP092488.2"/>
</dbReference>
<dbReference type="InterPro" id="IPR054156">
    <property type="entry name" value="YxaF_TetR_C"/>
</dbReference>
<protein>
    <submittedName>
        <fullName evidence="6">TetR/AcrR family transcriptional regulator</fullName>
    </submittedName>
</protein>
<dbReference type="PROSITE" id="PS50977">
    <property type="entry name" value="HTH_TETR_2"/>
    <property type="match status" value="1"/>
</dbReference>
<evidence type="ECO:0000256" key="3">
    <source>
        <dbReference type="ARBA" id="ARBA00023163"/>
    </source>
</evidence>
<organism evidence="6 7">
    <name type="scientific">Mycobacterium paraterrae</name>
    <dbReference type="NCBI Taxonomy" id="577492"/>
    <lineage>
        <taxon>Bacteria</taxon>
        <taxon>Bacillati</taxon>
        <taxon>Actinomycetota</taxon>
        <taxon>Actinomycetes</taxon>
        <taxon>Mycobacteriales</taxon>
        <taxon>Mycobacteriaceae</taxon>
        <taxon>Mycobacterium</taxon>
    </lineage>
</organism>
<proteinExistence type="predicted"/>
<dbReference type="PANTHER" id="PTHR47506:SF3">
    <property type="entry name" value="HTH-TYPE TRANSCRIPTIONAL REGULATOR LMRA"/>
    <property type="match status" value="1"/>
</dbReference>
<dbReference type="SUPFAM" id="SSF46689">
    <property type="entry name" value="Homeodomain-like"/>
    <property type="match status" value="1"/>
</dbReference>
<keyword evidence="3" id="KW-0804">Transcription</keyword>
<evidence type="ECO:0000256" key="4">
    <source>
        <dbReference type="PROSITE-ProRule" id="PRU00335"/>
    </source>
</evidence>
<evidence type="ECO:0000256" key="1">
    <source>
        <dbReference type="ARBA" id="ARBA00023015"/>
    </source>
</evidence>
<reference evidence="6" key="1">
    <citation type="submission" date="2022-08" db="EMBL/GenBank/DDBJ databases">
        <title>Whole genome sequencing of non-tuberculosis mycobacteria type-strains.</title>
        <authorList>
            <person name="Igarashi Y."/>
            <person name="Osugi A."/>
            <person name="Mitarai S."/>
        </authorList>
    </citation>
    <scope>NUCLEOTIDE SEQUENCE</scope>
    <source>
        <strain evidence="6">DSM 45127</strain>
    </source>
</reference>
<dbReference type="Pfam" id="PF00440">
    <property type="entry name" value="TetR_N"/>
    <property type="match status" value="1"/>
</dbReference>
<feature type="DNA-binding region" description="H-T-H motif" evidence="4">
    <location>
        <begin position="25"/>
        <end position="44"/>
    </location>
</feature>
<gene>
    <name evidence="6" type="ORF">MKK62_25105</name>
</gene>
<dbReference type="EMBL" id="CP092488">
    <property type="protein sequence ID" value="UMB69573.1"/>
    <property type="molecule type" value="Genomic_DNA"/>
</dbReference>
<feature type="domain" description="HTH tetR-type" evidence="5">
    <location>
        <begin position="2"/>
        <end position="62"/>
    </location>
</feature>